<evidence type="ECO:0000313" key="2">
    <source>
        <dbReference type="WBParaSite" id="SRDH1_7410.1"/>
    </source>
</evidence>
<sequence>MFQQMKRRFAGYLVIIHLIPNKSFIGDMKTSAWVHLLVMSVRLSISSAVFHEDMTTWFENYYTTFNIYPAVQKCYDDMALLVMSGIRNLFSNVIHNYPEPITTV</sequence>
<dbReference type="AlphaFoldDB" id="A0AA85G3C2"/>
<keyword evidence="1" id="KW-1185">Reference proteome</keyword>
<name>A0AA85G3C2_9TREM</name>
<dbReference type="Proteomes" id="UP000050792">
    <property type="component" value="Unassembled WGS sequence"/>
</dbReference>
<evidence type="ECO:0000313" key="1">
    <source>
        <dbReference type="Proteomes" id="UP000050792"/>
    </source>
</evidence>
<reference evidence="2" key="2">
    <citation type="submission" date="2023-11" db="UniProtKB">
        <authorList>
            <consortium name="WormBaseParasite"/>
        </authorList>
    </citation>
    <scope>IDENTIFICATION</scope>
</reference>
<reference evidence="1" key="1">
    <citation type="submission" date="2022-06" db="EMBL/GenBank/DDBJ databases">
        <authorList>
            <person name="Berger JAMES D."/>
            <person name="Berger JAMES D."/>
        </authorList>
    </citation>
    <scope>NUCLEOTIDE SEQUENCE [LARGE SCALE GENOMIC DNA]</scope>
</reference>
<dbReference type="WBParaSite" id="SRDH1_7410.1">
    <property type="protein sequence ID" value="SRDH1_7410.1"/>
    <property type="gene ID" value="SRDH1_7410"/>
</dbReference>
<proteinExistence type="predicted"/>
<accession>A0AA85G3C2</accession>
<protein>
    <submittedName>
        <fullName evidence="2">Uncharacterized protein</fullName>
    </submittedName>
</protein>
<organism evidence="1 2">
    <name type="scientific">Schistosoma rodhaini</name>
    <dbReference type="NCBI Taxonomy" id="6188"/>
    <lineage>
        <taxon>Eukaryota</taxon>
        <taxon>Metazoa</taxon>
        <taxon>Spiralia</taxon>
        <taxon>Lophotrochozoa</taxon>
        <taxon>Platyhelminthes</taxon>
        <taxon>Trematoda</taxon>
        <taxon>Digenea</taxon>
        <taxon>Strigeidida</taxon>
        <taxon>Schistosomatoidea</taxon>
        <taxon>Schistosomatidae</taxon>
        <taxon>Schistosoma</taxon>
    </lineage>
</organism>